<evidence type="ECO:0000313" key="16">
    <source>
        <dbReference type="Proteomes" id="UP000077266"/>
    </source>
</evidence>
<evidence type="ECO:0000256" key="5">
    <source>
        <dbReference type="ARBA" id="ARBA00022617"/>
    </source>
</evidence>
<evidence type="ECO:0000256" key="11">
    <source>
        <dbReference type="ARBA" id="ARBA00023033"/>
    </source>
</evidence>
<comment type="cofactor">
    <cofactor evidence="1 13">
        <name>heme</name>
        <dbReference type="ChEBI" id="CHEBI:30413"/>
    </cofactor>
</comment>
<dbReference type="CDD" id="cd11065">
    <property type="entry name" value="CYP64-like"/>
    <property type="match status" value="1"/>
</dbReference>
<keyword evidence="7 13" id="KW-0479">Metal-binding</keyword>
<evidence type="ECO:0000256" key="2">
    <source>
        <dbReference type="ARBA" id="ARBA00004370"/>
    </source>
</evidence>
<dbReference type="PRINTS" id="PR00385">
    <property type="entry name" value="P450"/>
</dbReference>
<comment type="similarity">
    <text evidence="4 14">Belongs to the cytochrome P450 family.</text>
</comment>
<comment type="subcellular location">
    <subcellularLocation>
        <location evidence="2">Membrane</location>
    </subcellularLocation>
</comment>
<dbReference type="AlphaFoldDB" id="A0A165GI47"/>
<evidence type="ECO:0000256" key="4">
    <source>
        <dbReference type="ARBA" id="ARBA00010617"/>
    </source>
</evidence>
<dbReference type="STRING" id="1314781.A0A165GI47"/>
<keyword evidence="12" id="KW-0472">Membrane</keyword>
<name>A0A165GI47_EXIGL</name>
<dbReference type="GO" id="GO:0004497">
    <property type="term" value="F:monooxygenase activity"/>
    <property type="evidence" value="ECO:0007669"/>
    <property type="project" value="UniProtKB-KW"/>
</dbReference>
<dbReference type="SUPFAM" id="SSF48264">
    <property type="entry name" value="Cytochrome P450"/>
    <property type="match status" value="1"/>
</dbReference>
<proteinExistence type="inferred from homology"/>
<dbReference type="GO" id="GO:0020037">
    <property type="term" value="F:heme binding"/>
    <property type="evidence" value="ECO:0007669"/>
    <property type="project" value="InterPro"/>
</dbReference>
<dbReference type="InParanoid" id="A0A165GI47"/>
<evidence type="ECO:0000313" key="15">
    <source>
        <dbReference type="EMBL" id="KZV90553.1"/>
    </source>
</evidence>
<dbReference type="GO" id="GO:0016705">
    <property type="term" value="F:oxidoreductase activity, acting on paired donors, with incorporation or reduction of molecular oxygen"/>
    <property type="evidence" value="ECO:0007669"/>
    <property type="project" value="InterPro"/>
</dbReference>
<evidence type="ECO:0000256" key="6">
    <source>
        <dbReference type="ARBA" id="ARBA00022692"/>
    </source>
</evidence>
<evidence type="ECO:0000256" key="3">
    <source>
        <dbReference type="ARBA" id="ARBA00005179"/>
    </source>
</evidence>
<keyword evidence="6" id="KW-0812">Transmembrane</keyword>
<keyword evidence="16" id="KW-1185">Reference proteome</keyword>
<dbReference type="InterPro" id="IPR001128">
    <property type="entry name" value="Cyt_P450"/>
</dbReference>
<keyword evidence="5 13" id="KW-0349">Heme</keyword>
<evidence type="ECO:0000256" key="8">
    <source>
        <dbReference type="ARBA" id="ARBA00022989"/>
    </source>
</evidence>
<dbReference type="OrthoDB" id="2789670at2759"/>
<evidence type="ECO:0000256" key="9">
    <source>
        <dbReference type="ARBA" id="ARBA00023002"/>
    </source>
</evidence>
<organism evidence="15 16">
    <name type="scientific">Exidia glandulosa HHB12029</name>
    <dbReference type="NCBI Taxonomy" id="1314781"/>
    <lineage>
        <taxon>Eukaryota</taxon>
        <taxon>Fungi</taxon>
        <taxon>Dikarya</taxon>
        <taxon>Basidiomycota</taxon>
        <taxon>Agaricomycotina</taxon>
        <taxon>Agaricomycetes</taxon>
        <taxon>Auriculariales</taxon>
        <taxon>Exidiaceae</taxon>
        <taxon>Exidia</taxon>
    </lineage>
</organism>
<dbReference type="EMBL" id="KV426046">
    <property type="protein sequence ID" value="KZV90553.1"/>
    <property type="molecule type" value="Genomic_DNA"/>
</dbReference>
<sequence>MPSLPVSPYYAVPVLVALWVVVKLRNVGKREKDLPPGPPTVPLLGNLADFPKEFAHYKFTEWAKTYGEIYSLKVASGTAIVLTSIESVKELMDRRSATTVDRPANFMVERITDGKNMVLARYTEDWRALRRAAHSILTPQACNEHVHIQAAESAQVLYDILHEPERFYTHLRRNSSSIIMSVLFGRRAPRFETTEVTDFFHVQHLWEHALEPGAHPPIDIIPVLAKVPERWASWKTLCREVRRLQRKLYFGLLEECEKRLEQGKHTGCFLEEVIERRDEFGLSRELAGYLGGVLLEGGSDTTSSYLQTLVLAMVSHPDVQRKAQEEIDRVVGRERAPSLDDLPKLPYIQALIKEVHRWRPVAPLCIPHGALSDEYYKGYLIPKDCTIFINNWGIFHDEAIFENAEAFEPERFVKNEHGVRDGVDTKDFRENLAFGYGRRICPGIHLAKNSIGMNVTRLIWAFNYEPVTDPATGLPEKVDTWNYAKGILTCQSFSPTLPHYTEPLLLGPEPFKAKITPRSKHIADIIDHEFAAATSDFERYEELLSPEDKAFVQKVRAHH</sequence>
<comment type="pathway">
    <text evidence="3">Secondary metabolite biosynthesis.</text>
</comment>
<evidence type="ECO:0000256" key="12">
    <source>
        <dbReference type="ARBA" id="ARBA00023136"/>
    </source>
</evidence>
<dbReference type="GO" id="GO:0016020">
    <property type="term" value="C:membrane"/>
    <property type="evidence" value="ECO:0007669"/>
    <property type="project" value="UniProtKB-SubCell"/>
</dbReference>
<dbReference type="GO" id="GO:0005506">
    <property type="term" value="F:iron ion binding"/>
    <property type="evidence" value="ECO:0007669"/>
    <property type="project" value="InterPro"/>
</dbReference>
<dbReference type="InterPro" id="IPR036396">
    <property type="entry name" value="Cyt_P450_sf"/>
</dbReference>
<dbReference type="InterPro" id="IPR017972">
    <property type="entry name" value="Cyt_P450_CS"/>
</dbReference>
<dbReference type="InterPro" id="IPR050364">
    <property type="entry name" value="Cytochrome_P450_fung"/>
</dbReference>
<dbReference type="InterPro" id="IPR002401">
    <property type="entry name" value="Cyt_P450_E_grp-I"/>
</dbReference>
<evidence type="ECO:0000256" key="10">
    <source>
        <dbReference type="ARBA" id="ARBA00023004"/>
    </source>
</evidence>
<keyword evidence="8" id="KW-1133">Transmembrane helix</keyword>
<evidence type="ECO:0000256" key="1">
    <source>
        <dbReference type="ARBA" id="ARBA00001971"/>
    </source>
</evidence>
<gene>
    <name evidence="15" type="ORF">EXIGLDRAFT_117943</name>
</gene>
<keyword evidence="10 13" id="KW-0408">Iron</keyword>
<dbReference type="PANTHER" id="PTHR46300:SF2">
    <property type="entry name" value="CYTOCHROME P450 MONOOXYGENASE ALNH-RELATED"/>
    <property type="match status" value="1"/>
</dbReference>
<dbReference type="Gene3D" id="1.10.630.10">
    <property type="entry name" value="Cytochrome P450"/>
    <property type="match status" value="1"/>
</dbReference>
<evidence type="ECO:0000256" key="13">
    <source>
        <dbReference type="PIRSR" id="PIRSR602401-1"/>
    </source>
</evidence>
<dbReference type="Proteomes" id="UP000077266">
    <property type="component" value="Unassembled WGS sequence"/>
</dbReference>
<dbReference type="Pfam" id="PF00067">
    <property type="entry name" value="p450"/>
    <property type="match status" value="1"/>
</dbReference>
<evidence type="ECO:0000256" key="7">
    <source>
        <dbReference type="ARBA" id="ARBA00022723"/>
    </source>
</evidence>
<feature type="binding site" description="axial binding residue" evidence="13">
    <location>
        <position position="441"/>
    </location>
    <ligand>
        <name>heme</name>
        <dbReference type="ChEBI" id="CHEBI:30413"/>
    </ligand>
    <ligandPart>
        <name>Fe</name>
        <dbReference type="ChEBI" id="CHEBI:18248"/>
    </ligandPart>
</feature>
<dbReference type="PRINTS" id="PR00463">
    <property type="entry name" value="EP450I"/>
</dbReference>
<dbReference type="PROSITE" id="PS00086">
    <property type="entry name" value="CYTOCHROME_P450"/>
    <property type="match status" value="1"/>
</dbReference>
<reference evidence="15 16" key="1">
    <citation type="journal article" date="2016" name="Mol. Biol. Evol.">
        <title>Comparative Genomics of Early-Diverging Mushroom-Forming Fungi Provides Insights into the Origins of Lignocellulose Decay Capabilities.</title>
        <authorList>
            <person name="Nagy L.G."/>
            <person name="Riley R."/>
            <person name="Tritt A."/>
            <person name="Adam C."/>
            <person name="Daum C."/>
            <person name="Floudas D."/>
            <person name="Sun H."/>
            <person name="Yadav J.S."/>
            <person name="Pangilinan J."/>
            <person name="Larsson K.H."/>
            <person name="Matsuura K."/>
            <person name="Barry K."/>
            <person name="Labutti K."/>
            <person name="Kuo R."/>
            <person name="Ohm R.A."/>
            <person name="Bhattacharya S.S."/>
            <person name="Shirouzu T."/>
            <person name="Yoshinaga Y."/>
            <person name="Martin F.M."/>
            <person name="Grigoriev I.V."/>
            <person name="Hibbett D.S."/>
        </authorList>
    </citation>
    <scope>NUCLEOTIDE SEQUENCE [LARGE SCALE GENOMIC DNA]</scope>
    <source>
        <strain evidence="15 16">HHB12029</strain>
    </source>
</reference>
<dbReference type="PANTHER" id="PTHR46300">
    <property type="entry name" value="P450, PUTATIVE (EUROFUNG)-RELATED-RELATED"/>
    <property type="match status" value="1"/>
</dbReference>
<keyword evidence="9 14" id="KW-0560">Oxidoreductase</keyword>
<evidence type="ECO:0000256" key="14">
    <source>
        <dbReference type="RuleBase" id="RU000461"/>
    </source>
</evidence>
<protein>
    <submittedName>
        <fullName evidence="15">Cytochrome P450</fullName>
    </submittedName>
</protein>
<keyword evidence="11 14" id="KW-0503">Monooxygenase</keyword>
<accession>A0A165GI47</accession>